<evidence type="ECO:0000256" key="1">
    <source>
        <dbReference type="ARBA" id="ARBA00022527"/>
    </source>
</evidence>
<feature type="binding site" evidence="6">
    <location>
        <position position="58"/>
    </location>
    <ligand>
        <name>ATP</name>
        <dbReference type="ChEBI" id="CHEBI:30616"/>
    </ligand>
</feature>
<keyword evidence="1 7" id="KW-0723">Serine/threonine-protein kinase</keyword>
<evidence type="ECO:0000313" key="9">
    <source>
        <dbReference type="EMBL" id="KAL2917329.1"/>
    </source>
</evidence>
<dbReference type="PROSITE" id="PS00108">
    <property type="entry name" value="PROTEIN_KINASE_ST"/>
    <property type="match status" value="1"/>
</dbReference>
<dbReference type="InterPro" id="IPR000719">
    <property type="entry name" value="Prot_kinase_dom"/>
</dbReference>
<dbReference type="PROSITE" id="PS00107">
    <property type="entry name" value="PROTEIN_KINASE_ATP"/>
    <property type="match status" value="1"/>
</dbReference>
<evidence type="ECO:0000256" key="5">
    <source>
        <dbReference type="ARBA" id="ARBA00022840"/>
    </source>
</evidence>
<dbReference type="PANTHER" id="PTHR43895:SF150">
    <property type="entry name" value="SERINE_THREONINE-PROTEIN KINASE STK11"/>
    <property type="match status" value="1"/>
</dbReference>
<dbReference type="CDD" id="cd14008">
    <property type="entry name" value="STKc_LKB1_CaMKK"/>
    <property type="match status" value="1"/>
</dbReference>
<dbReference type="Pfam" id="PF00069">
    <property type="entry name" value="Pkinase"/>
    <property type="match status" value="1"/>
</dbReference>
<keyword evidence="10" id="KW-1185">Reference proteome</keyword>
<dbReference type="SUPFAM" id="SSF56112">
    <property type="entry name" value="Protein kinase-like (PK-like)"/>
    <property type="match status" value="1"/>
</dbReference>
<evidence type="ECO:0000256" key="4">
    <source>
        <dbReference type="ARBA" id="ARBA00022777"/>
    </source>
</evidence>
<comment type="similarity">
    <text evidence="7">Belongs to the protein kinase superfamily.</text>
</comment>
<comment type="caution">
    <text evidence="9">The sequence shown here is derived from an EMBL/GenBank/DDBJ whole genome shotgun (WGS) entry which is preliminary data.</text>
</comment>
<keyword evidence="2" id="KW-0808">Transferase</keyword>
<dbReference type="InterPro" id="IPR011009">
    <property type="entry name" value="Kinase-like_dom_sf"/>
</dbReference>
<evidence type="ECO:0000256" key="7">
    <source>
        <dbReference type="RuleBase" id="RU000304"/>
    </source>
</evidence>
<dbReference type="PROSITE" id="PS50011">
    <property type="entry name" value="PROTEIN_KINASE_DOM"/>
    <property type="match status" value="1"/>
</dbReference>
<dbReference type="SMART" id="SM00220">
    <property type="entry name" value="S_TKc"/>
    <property type="match status" value="1"/>
</dbReference>
<evidence type="ECO:0000256" key="3">
    <source>
        <dbReference type="ARBA" id="ARBA00022741"/>
    </source>
</evidence>
<dbReference type="Gene3D" id="1.10.510.10">
    <property type="entry name" value="Transferase(Phosphotransferase) domain 1"/>
    <property type="match status" value="1"/>
</dbReference>
<evidence type="ECO:0000259" key="8">
    <source>
        <dbReference type="PROSITE" id="PS50011"/>
    </source>
</evidence>
<sequence length="394" mass="43367">MDVRGRMLKETLDAKVTEAEGGERRLNHYVIKRVLGSGSFGIVHLALDTDSNTLVAIKEFSKTKLRKQQAMKNGGIYGAFRGRGRGRGRGAAPGAAAANGGHAALAAAKSDNPIDLVRGEIAILKKLNHNNVVKLFEVLDDPNQDSLFMVFELCEKGALMDISLERSAQPLPTDLSRQYFQEILLGIEYLHEHDIAHRDIKPDNMLISKDGTLKIVDFGVSEIFTREIGTVNKSAGSPAFYAPEMCVARHGDLSAKLLDIWAIGVTLYCMSFGRLPFNGRSMLDLYESIRSQEPQYPPGIDPRLKDLLEKLLAKNPDDRITMDQLRVHPWVTDNGRLPMVSKEQNCESLVTEITQSDVDAAVVQVRSLFTVLKAVSKLKNLGRAPGSSGDLFPA</sequence>
<keyword evidence="5 6" id="KW-0067">ATP-binding</keyword>
<keyword evidence="3 6" id="KW-0547">Nucleotide-binding</keyword>
<reference evidence="9 10" key="1">
    <citation type="submission" date="2023-09" db="EMBL/GenBank/DDBJ databases">
        <title>Pangenome analysis of Batrachochytrium dendrobatidis and related Chytrids.</title>
        <authorList>
            <person name="Yacoub M.N."/>
            <person name="Stajich J.E."/>
            <person name="James T.Y."/>
        </authorList>
    </citation>
    <scope>NUCLEOTIDE SEQUENCE [LARGE SCALE GENOMIC DNA]</scope>
    <source>
        <strain evidence="9 10">JEL0888</strain>
    </source>
</reference>
<evidence type="ECO:0000256" key="6">
    <source>
        <dbReference type="PROSITE-ProRule" id="PRU10141"/>
    </source>
</evidence>
<organism evidence="9 10">
    <name type="scientific">Polyrhizophydium stewartii</name>
    <dbReference type="NCBI Taxonomy" id="2732419"/>
    <lineage>
        <taxon>Eukaryota</taxon>
        <taxon>Fungi</taxon>
        <taxon>Fungi incertae sedis</taxon>
        <taxon>Chytridiomycota</taxon>
        <taxon>Chytridiomycota incertae sedis</taxon>
        <taxon>Chytridiomycetes</taxon>
        <taxon>Rhizophydiales</taxon>
        <taxon>Rhizophydiales incertae sedis</taxon>
        <taxon>Polyrhizophydium</taxon>
    </lineage>
</organism>
<dbReference type="InterPro" id="IPR008271">
    <property type="entry name" value="Ser/Thr_kinase_AS"/>
</dbReference>
<keyword evidence="4" id="KW-0418">Kinase</keyword>
<feature type="domain" description="Protein kinase" evidence="8">
    <location>
        <begin position="29"/>
        <end position="331"/>
    </location>
</feature>
<dbReference type="Proteomes" id="UP001527925">
    <property type="component" value="Unassembled WGS sequence"/>
</dbReference>
<accession>A0ABR4ND19</accession>
<dbReference type="InterPro" id="IPR017441">
    <property type="entry name" value="Protein_kinase_ATP_BS"/>
</dbReference>
<evidence type="ECO:0000256" key="2">
    <source>
        <dbReference type="ARBA" id="ARBA00022679"/>
    </source>
</evidence>
<dbReference type="PANTHER" id="PTHR43895">
    <property type="entry name" value="CALCIUM/CALMODULIN-DEPENDENT PROTEIN KINASE KINASE-RELATED"/>
    <property type="match status" value="1"/>
</dbReference>
<dbReference type="Gene3D" id="3.30.200.20">
    <property type="entry name" value="Phosphorylase Kinase, domain 1"/>
    <property type="match status" value="1"/>
</dbReference>
<dbReference type="EMBL" id="JADGIZ020000011">
    <property type="protein sequence ID" value="KAL2917329.1"/>
    <property type="molecule type" value="Genomic_DNA"/>
</dbReference>
<proteinExistence type="inferred from homology"/>
<protein>
    <recommendedName>
        <fullName evidence="8">Protein kinase domain-containing protein</fullName>
    </recommendedName>
</protein>
<evidence type="ECO:0000313" key="10">
    <source>
        <dbReference type="Proteomes" id="UP001527925"/>
    </source>
</evidence>
<gene>
    <name evidence="9" type="ORF">HK105_202993</name>
</gene>
<name>A0ABR4ND19_9FUNG</name>